<feature type="region of interest" description="Disordered" evidence="1">
    <location>
        <begin position="328"/>
        <end position="359"/>
    </location>
</feature>
<accession>A0A378I943</accession>
<sequence>MKKLFEKTPATAHIAVSDMHDILQPDNTQEITFEPQNQEIKPESPAEQKLSLNSRKRTNLAVEKKDNKEENPLDAKRKKEATLEPRKEKEVEPDEDDEKSVAENYFYEREAGLRDISFIVLNEIGIVIGASSKLEDKNEPFLVSKNGIIPSEDGSTHAYIVINAQLRNQSNQIANVQVVVMRGFIGKDSSHTFLFQSVVSNAYKLQNVLKKHGITIDSRDYYFSGECQSLLKVSDVQSMIGQPLKGITFNTKGTITDRFKKSDGPELTSYIPKSCLTLHSKHDEHLKLRCSDDGILINKQRSISSSSLSSSLPSDPFSSMPYTFFANEANLSKQPDDSPTEKDNAESTVSTTTKLHYGN</sequence>
<dbReference type="OrthoDB" id="5654429at2"/>
<protein>
    <submittedName>
        <fullName evidence="2">Uncharacterized protein</fullName>
    </submittedName>
</protein>
<dbReference type="Proteomes" id="UP000254968">
    <property type="component" value="Unassembled WGS sequence"/>
</dbReference>
<dbReference type="EMBL" id="UGNV01000001">
    <property type="protein sequence ID" value="STX28894.1"/>
    <property type="molecule type" value="Genomic_DNA"/>
</dbReference>
<feature type="compositionally biased region" description="Basic and acidic residues" evidence="1">
    <location>
        <begin position="62"/>
        <end position="90"/>
    </location>
</feature>
<proteinExistence type="predicted"/>
<evidence type="ECO:0000313" key="2">
    <source>
        <dbReference type="EMBL" id="STX28894.1"/>
    </source>
</evidence>
<keyword evidence="3" id="KW-1185">Reference proteome</keyword>
<dbReference type="RefSeq" id="WP_115302604.1">
    <property type="nucleotide sequence ID" value="NZ_CAAAHO010000001.1"/>
</dbReference>
<feature type="region of interest" description="Disordered" evidence="1">
    <location>
        <begin position="16"/>
        <end position="99"/>
    </location>
</feature>
<gene>
    <name evidence="2" type="ORF">NCTC13315_01428</name>
</gene>
<feature type="compositionally biased region" description="Basic and acidic residues" evidence="1">
    <location>
        <begin position="334"/>
        <end position="345"/>
    </location>
</feature>
<dbReference type="AlphaFoldDB" id="A0A378I943"/>
<feature type="compositionally biased region" description="Polar residues" evidence="1">
    <location>
        <begin position="25"/>
        <end position="39"/>
    </location>
</feature>
<evidence type="ECO:0000313" key="3">
    <source>
        <dbReference type="Proteomes" id="UP000254968"/>
    </source>
</evidence>
<reference evidence="2 3" key="1">
    <citation type="submission" date="2018-06" db="EMBL/GenBank/DDBJ databases">
        <authorList>
            <consortium name="Pathogen Informatics"/>
            <person name="Doyle S."/>
        </authorList>
    </citation>
    <scope>NUCLEOTIDE SEQUENCE [LARGE SCALE GENOMIC DNA]</scope>
    <source>
        <strain evidence="2 3">NCTC13315</strain>
    </source>
</reference>
<name>A0A378I943_9GAMM</name>
<organism evidence="2 3">
    <name type="scientific">Legionella beliardensis</name>
    <dbReference type="NCBI Taxonomy" id="91822"/>
    <lineage>
        <taxon>Bacteria</taxon>
        <taxon>Pseudomonadati</taxon>
        <taxon>Pseudomonadota</taxon>
        <taxon>Gammaproteobacteria</taxon>
        <taxon>Legionellales</taxon>
        <taxon>Legionellaceae</taxon>
        <taxon>Legionella</taxon>
    </lineage>
</organism>
<evidence type="ECO:0000256" key="1">
    <source>
        <dbReference type="SAM" id="MobiDB-lite"/>
    </source>
</evidence>
<feature type="compositionally biased region" description="Polar residues" evidence="1">
    <location>
        <begin position="346"/>
        <end position="359"/>
    </location>
</feature>